<dbReference type="Pfam" id="PF17109">
    <property type="entry name" value="Goodbye"/>
    <property type="match status" value="1"/>
</dbReference>
<feature type="domain" description="Fungal STAND N-terminal Goodbye" evidence="3">
    <location>
        <begin position="16"/>
        <end position="133"/>
    </location>
</feature>
<evidence type="ECO:0000259" key="4">
    <source>
        <dbReference type="Pfam" id="PF24883"/>
    </source>
</evidence>
<proteinExistence type="predicted"/>
<dbReference type="InterPro" id="IPR027417">
    <property type="entry name" value="P-loop_NTPase"/>
</dbReference>
<dbReference type="GeneID" id="83181556"/>
<dbReference type="PANTHER" id="PTHR10039">
    <property type="entry name" value="AMELOGENIN"/>
    <property type="match status" value="1"/>
</dbReference>
<comment type="caution">
    <text evidence="5">The sequence shown here is derived from an EMBL/GenBank/DDBJ whole genome shotgun (WGS) entry which is preliminary data.</text>
</comment>
<dbReference type="InterPro" id="IPR056884">
    <property type="entry name" value="NPHP3-like_N"/>
</dbReference>
<evidence type="ECO:0000256" key="2">
    <source>
        <dbReference type="SAM" id="MobiDB-lite"/>
    </source>
</evidence>
<sequence length="1431" mass="162486">MSATEIKEDYNLQEAWDQACGSFAQTTKVDLTITPKYTVDEVLDQIQTKQDEDDERNNKYRVAKDMIGKTLTFITVLGGIAAQGTSMVFAPSSLCFNAISYLISTGAKYKRIFSSLAELFRRISDVLERCKIYMRLPPDAVDISLRKIINEELVCFVDICALSIKVLKGHKIFTALKVFAFDGDEGVSGELSRLANLVERESQMRGTLGFESQKISEMMIIENRDGTRRISASVDSLINFEKKREGDSASKKILKNIDSNLDTPSESYKIVQTAYRRILNEQVEDSGGWLRTDSLYTAWASNRDSALSILGISGAEGYGKSFLFAAIAKDLQEIDPQDTEDLMCTSTAYYMFEQGLDDASLTKALKVLAWQVANTDIVYRKDLSSVQLSGVNQIQSLWELLFAKSYKSDSTFFLLFDGIDKMDKAHFKGLIQLLTKLQTVSETWPRFKLRILLSGRDETMRNIKRQIGEDFSVIDMASKNSDDLRRFITDRMNKMDILNGTSNQVLHLRQEILQALMTETHGDFVNLGLILHEISGKQRPGEIRNILSRSGGNRSDTIVRKMDLLNETLTDDDISDLNTLLTWVVFAKRTLSLQELEAVIFLKTRESSLRPLAEKITNHYSSLLRILGEPHPVTKVIPPTSQVVLVSDSIEEFLRTELKSGDSEDAQNLNLTGDINEVEVRVVRRVLESVCDPKLFSKFEFDDFFQRKLKGKTARVGVDIETADLRIVADCLEIICSSKSPDSAPLLDYAIACFAGHLMDADPSLTQPQHKRALGPPLVQLFADEATIGQWWTTENSWLRAMWIFDDEYTDVILRWLQDSAITKNLSRDQSKWVRSLSSKSEPDADLLEHIARFLGRRWLQEGTNGIIYVFAAIHGYLTKIESRKNSSINRFNIDSEMEDVETSRIFEAAQWVQRQIGLDRLGYEETRNLARTLRELGRYPEAIEQFKLASSLQSDNWLSQWGLAGCYASQKEYKMAIKTLEATAKSIESGEIADADNAKEELSSISRDLAEWNKEAGNTDQTCAIYKSLLQDRPDDYEVALSLMMFFHENKDYQGLLEFLQSRKDSMDKTTGRDHRTEAFHAHYDNENYHEALFALAYNTESFEIILESYNIAINAARKRYTEGKQAGDVAEEEFGRVCQALLMHRVALLCYNNTTNIAEHREFAIDQWVLILQMDEPSPSYLPIVKSTVRNKLAIVCFQEARRDPATAAQYLGHLEQMASLRKNNYSEEAYEETYPMRLISRWYALQGDEQKAKETLRAPFKVYLDLLSDEDPLNDWQGYHGLAMHLMFAGQDADALAAWSLIAPLDDMETVETEDNSSETDGKPAGLQGPMNDRCDGRCGTRWYFADNIYVCRDCDYVEFDEGCLKRLREGTLAPGICGKNHEMLHVPSYDATEREKIGAGNVKVGEHVLPVEEWLQRLKAEWAIRSA</sequence>
<feature type="domain" description="Nephrocystin 3-like N-terminal" evidence="4">
    <location>
        <begin position="286"/>
        <end position="456"/>
    </location>
</feature>
<protein>
    <recommendedName>
        <fullName evidence="7">Fungal STAND N-terminal Goodbye domain-containing protein</fullName>
    </recommendedName>
</protein>
<dbReference type="EMBL" id="JAPQKR010000014">
    <property type="protein sequence ID" value="KAJ5198076.1"/>
    <property type="molecule type" value="Genomic_DNA"/>
</dbReference>
<dbReference type="Gene3D" id="1.25.40.10">
    <property type="entry name" value="Tetratricopeptide repeat domain"/>
    <property type="match status" value="1"/>
</dbReference>
<keyword evidence="1" id="KW-0677">Repeat</keyword>
<feature type="region of interest" description="Disordered" evidence="2">
    <location>
        <begin position="1313"/>
        <end position="1332"/>
    </location>
</feature>
<reference evidence="5" key="2">
    <citation type="journal article" date="2023" name="IMA Fungus">
        <title>Comparative genomic study of the Penicillium genus elucidates a diverse pangenome and 15 lateral gene transfer events.</title>
        <authorList>
            <person name="Petersen C."/>
            <person name="Sorensen T."/>
            <person name="Nielsen M.R."/>
            <person name="Sondergaard T.E."/>
            <person name="Sorensen J.L."/>
            <person name="Fitzpatrick D.A."/>
            <person name="Frisvad J.C."/>
            <person name="Nielsen K.L."/>
        </authorList>
    </citation>
    <scope>NUCLEOTIDE SEQUENCE</scope>
    <source>
        <strain evidence="5">IBT 15544</strain>
    </source>
</reference>
<evidence type="ECO:0000259" key="3">
    <source>
        <dbReference type="Pfam" id="PF17109"/>
    </source>
</evidence>
<dbReference type="InterPro" id="IPR031350">
    <property type="entry name" value="Goodbye_dom"/>
</dbReference>
<dbReference type="OrthoDB" id="2913095at2759"/>
<dbReference type="Gene3D" id="3.40.50.300">
    <property type="entry name" value="P-loop containing nucleotide triphosphate hydrolases"/>
    <property type="match status" value="1"/>
</dbReference>
<dbReference type="RefSeq" id="XP_058306504.1">
    <property type="nucleotide sequence ID" value="XM_058454255.1"/>
</dbReference>
<dbReference type="InterPro" id="IPR011990">
    <property type="entry name" value="TPR-like_helical_dom_sf"/>
</dbReference>
<keyword evidence="6" id="KW-1185">Reference proteome</keyword>
<dbReference type="Proteomes" id="UP001150904">
    <property type="component" value="Unassembled WGS sequence"/>
</dbReference>
<dbReference type="SUPFAM" id="SSF48452">
    <property type="entry name" value="TPR-like"/>
    <property type="match status" value="1"/>
</dbReference>
<evidence type="ECO:0000256" key="1">
    <source>
        <dbReference type="ARBA" id="ARBA00022737"/>
    </source>
</evidence>
<evidence type="ECO:0000313" key="5">
    <source>
        <dbReference type="EMBL" id="KAJ5198076.1"/>
    </source>
</evidence>
<dbReference type="SUPFAM" id="SSF52540">
    <property type="entry name" value="P-loop containing nucleoside triphosphate hydrolases"/>
    <property type="match status" value="1"/>
</dbReference>
<name>A0A9W9JPL8_9EURO</name>
<gene>
    <name evidence="5" type="ORF">N7498_007193</name>
</gene>
<dbReference type="PANTHER" id="PTHR10039:SF17">
    <property type="entry name" value="FUNGAL STAND N-TERMINAL GOODBYE DOMAIN-CONTAINING PROTEIN-RELATED"/>
    <property type="match status" value="1"/>
</dbReference>
<evidence type="ECO:0000313" key="6">
    <source>
        <dbReference type="Proteomes" id="UP001150904"/>
    </source>
</evidence>
<accession>A0A9W9JPL8</accession>
<dbReference type="Pfam" id="PF24883">
    <property type="entry name" value="NPHP3_N"/>
    <property type="match status" value="1"/>
</dbReference>
<reference evidence="5" key="1">
    <citation type="submission" date="2022-12" db="EMBL/GenBank/DDBJ databases">
        <authorList>
            <person name="Petersen C."/>
        </authorList>
    </citation>
    <scope>NUCLEOTIDE SEQUENCE</scope>
    <source>
        <strain evidence="5">IBT 15544</strain>
    </source>
</reference>
<organism evidence="5 6">
    <name type="scientific">Penicillium cinerascens</name>
    <dbReference type="NCBI Taxonomy" id="70096"/>
    <lineage>
        <taxon>Eukaryota</taxon>
        <taxon>Fungi</taxon>
        <taxon>Dikarya</taxon>
        <taxon>Ascomycota</taxon>
        <taxon>Pezizomycotina</taxon>
        <taxon>Eurotiomycetes</taxon>
        <taxon>Eurotiomycetidae</taxon>
        <taxon>Eurotiales</taxon>
        <taxon>Aspergillaceae</taxon>
        <taxon>Penicillium</taxon>
    </lineage>
</organism>
<evidence type="ECO:0008006" key="7">
    <source>
        <dbReference type="Google" id="ProtNLM"/>
    </source>
</evidence>